<feature type="domain" description="HTH myb-type" evidence="9">
    <location>
        <begin position="41"/>
        <end position="92"/>
    </location>
</feature>
<feature type="region of interest" description="Disordered" evidence="7">
    <location>
        <begin position="831"/>
        <end position="858"/>
    </location>
</feature>
<dbReference type="InterPro" id="IPR009057">
    <property type="entry name" value="Homeodomain-like_sf"/>
</dbReference>
<evidence type="ECO:0000256" key="4">
    <source>
        <dbReference type="ARBA" id="ARBA00023125"/>
    </source>
</evidence>
<dbReference type="RefSeq" id="XP_010254091.1">
    <property type="nucleotide sequence ID" value="XM_010255789.2"/>
</dbReference>
<dbReference type="AlphaFoldDB" id="A0A1U7ZLI1"/>
<gene>
    <name evidence="11" type="primary">LOC104595176</name>
</gene>
<dbReference type="GO" id="GO:0005634">
    <property type="term" value="C:nucleus"/>
    <property type="evidence" value="ECO:0000318"/>
    <property type="project" value="GO_Central"/>
</dbReference>
<evidence type="ECO:0000259" key="9">
    <source>
        <dbReference type="PROSITE" id="PS51294"/>
    </source>
</evidence>
<dbReference type="KEGG" id="nnu:104595176"/>
<feature type="domain" description="Myb-like" evidence="8">
    <location>
        <begin position="93"/>
        <end position="144"/>
    </location>
</feature>
<evidence type="ECO:0000256" key="1">
    <source>
        <dbReference type="ARBA" id="ARBA00004123"/>
    </source>
</evidence>
<name>A0A1U7ZLI1_NELNU</name>
<dbReference type="OrthoDB" id="2143914at2759"/>
<dbReference type="GeneID" id="104595176"/>
<feature type="domain" description="Myb-like" evidence="8">
    <location>
        <begin position="145"/>
        <end position="195"/>
    </location>
</feature>
<accession>A0A1U7ZLI1</accession>
<evidence type="ECO:0000313" key="11">
    <source>
        <dbReference type="RefSeq" id="XP_010254091.1"/>
    </source>
</evidence>
<keyword evidence="3" id="KW-0805">Transcription regulation</keyword>
<dbReference type="FunFam" id="1.10.10.60:FF:000010">
    <property type="entry name" value="Transcriptional activator Myb isoform A"/>
    <property type="match status" value="1"/>
</dbReference>
<protein>
    <submittedName>
        <fullName evidence="11">Myb-related protein 3R-1-like isoform X1</fullName>
    </submittedName>
</protein>
<dbReference type="Pfam" id="PF00249">
    <property type="entry name" value="Myb_DNA-binding"/>
    <property type="match status" value="3"/>
</dbReference>
<feature type="compositionally biased region" description="Polar residues" evidence="7">
    <location>
        <begin position="38"/>
        <end position="48"/>
    </location>
</feature>
<evidence type="ECO:0000256" key="5">
    <source>
        <dbReference type="ARBA" id="ARBA00023163"/>
    </source>
</evidence>
<dbReference type="GO" id="GO:0000978">
    <property type="term" value="F:RNA polymerase II cis-regulatory region sequence-specific DNA binding"/>
    <property type="evidence" value="ECO:0000318"/>
    <property type="project" value="GO_Central"/>
</dbReference>
<keyword evidence="5" id="KW-0804">Transcription</keyword>
<keyword evidence="2" id="KW-0677">Repeat</keyword>
<comment type="subcellular location">
    <subcellularLocation>
        <location evidence="1">Nucleus</location>
    </subcellularLocation>
</comment>
<dbReference type="OMA" id="NYPHSAC"/>
<sequence length="1087" mass="119446">MASDSTKGVRRVEVPVNAPPDGGSDSFQKIRPMHGRTSGPTRRSTKGQWTPEEDELLRRAVQRYKGRNWKKIAECFKDRTDVQCLHRWQKVLNPELVKGPWSKEEDDIIVELVNKFGAKKWSIIAQALPGRIGKQCRERWHNHLNPAINKDAWTQEEELTLIQAHQIYGNKWAELTKFLPGRTDNAIKNHWNSSVKKKLDSYLASGLLAQFQGLPHVRNPTTRCMPSSSITVQHSSGDNNVLKDGAEAGELSECSQGSAAIGCSQSGSDMVNTVPVHVQEKLKSSEEANQREGQSSNSSCTGQYYASLREAPEILNSVVVSVKSPEGNVLQEDDETTGNNGFKFESDELPVSLVEVIQEPSELFETSGHCTSGVDENNSMEFNSSISMENIIVDNDKQNLSITEGDFGGVSFSEAGMHGCFSLENPINQNIIDLDGCTDSFLCHSDIQTSETVGNLVSHSYYPLGSSPMLGTTCCQTLLSGPSLHCPADNELVYGGECDEVRDMLRGTQDSELVTNSCPCFICPDESTRFPYDGDLDKVCQPVETDQAKEASESLAVDIFGSLASDTIGNLPCMDENTIMVTEHQDSESLFYEPPRFPSLDIPFVSCDLIPSGSDTHQAYSPLGIRQLMMSSMNCSTPYSFWDSPTHDDSPDGVLKSAAKSFLCTPSILKKRQRDLLSPLQERKSDKKLERDASQGLFCTTLRDLSCLDVMFDDCGGCKTSSLSSIEGTILSPSCCKKKGSIASNEDKENLNPAFEVQKDGPALPDNRISEAEFDNGSCQDKIKEVNPDMVKADANEKIQTQPSGVFVEQNVSDLVFFSPDRDAFPRKRALSAVQTPRNQYSRNSEAMLNQTGSSKSSSRSRCISLLISPAVCEKRHGNNSVPDASLQSGSSPNPVEVTFESADGADIESFIMEIHSDLQSTNIHRFGDTPAMKRGIESPSSWKSPWFMNSFLPGPRIDTDITIEDIGFLLSPGDRSYDAIGLMRQLSEHTAAALAEAQEVLASENTEIYLKEERQSDQNLAQESFVDNEKEIHVSLSPGVLTERRALDFSGCMTPQKGTENRKHKGAASAAVSFSSPSSYLMKGCR</sequence>
<organism evidence="10 11">
    <name type="scientific">Nelumbo nucifera</name>
    <name type="common">Sacred lotus</name>
    <dbReference type="NCBI Taxonomy" id="4432"/>
    <lineage>
        <taxon>Eukaryota</taxon>
        <taxon>Viridiplantae</taxon>
        <taxon>Streptophyta</taxon>
        <taxon>Embryophyta</taxon>
        <taxon>Tracheophyta</taxon>
        <taxon>Spermatophyta</taxon>
        <taxon>Magnoliopsida</taxon>
        <taxon>Proteales</taxon>
        <taxon>Nelumbonaceae</taxon>
        <taxon>Nelumbo</taxon>
    </lineage>
</organism>
<evidence type="ECO:0000313" key="10">
    <source>
        <dbReference type="Proteomes" id="UP000189703"/>
    </source>
</evidence>
<evidence type="ECO:0000256" key="3">
    <source>
        <dbReference type="ARBA" id="ARBA00023015"/>
    </source>
</evidence>
<proteinExistence type="predicted"/>
<evidence type="ECO:0000256" key="6">
    <source>
        <dbReference type="ARBA" id="ARBA00023242"/>
    </source>
</evidence>
<feature type="region of interest" description="Disordered" evidence="7">
    <location>
        <begin position="1"/>
        <end position="51"/>
    </location>
</feature>
<feature type="compositionally biased region" description="Polar residues" evidence="7">
    <location>
        <begin position="291"/>
        <end position="301"/>
    </location>
</feature>
<evidence type="ECO:0000259" key="8">
    <source>
        <dbReference type="PROSITE" id="PS50090"/>
    </source>
</evidence>
<dbReference type="CDD" id="cd00167">
    <property type="entry name" value="SANT"/>
    <property type="match status" value="3"/>
</dbReference>
<dbReference type="FunFam" id="1.10.10.60:FF:000016">
    <property type="entry name" value="Transcriptional activator Myb isoform A"/>
    <property type="match status" value="1"/>
</dbReference>
<feature type="domain" description="Myb-like" evidence="8">
    <location>
        <begin position="41"/>
        <end position="92"/>
    </location>
</feature>
<feature type="compositionally biased region" description="Polar residues" evidence="7">
    <location>
        <begin position="833"/>
        <end position="853"/>
    </location>
</feature>
<dbReference type="InterPro" id="IPR017930">
    <property type="entry name" value="Myb_dom"/>
</dbReference>
<dbReference type="Gene3D" id="1.10.10.60">
    <property type="entry name" value="Homeodomain-like"/>
    <property type="match status" value="3"/>
</dbReference>
<dbReference type="STRING" id="4432.A0A1U7ZLI1"/>
<dbReference type="SMART" id="SM00717">
    <property type="entry name" value="SANT"/>
    <property type="match status" value="3"/>
</dbReference>
<dbReference type="PROSITE" id="PS50090">
    <property type="entry name" value="MYB_LIKE"/>
    <property type="match status" value="3"/>
</dbReference>
<dbReference type="Proteomes" id="UP000189703">
    <property type="component" value="Unplaced"/>
</dbReference>
<dbReference type="GO" id="GO:0000981">
    <property type="term" value="F:DNA-binding transcription factor activity, RNA polymerase II-specific"/>
    <property type="evidence" value="ECO:0000318"/>
    <property type="project" value="GO_Central"/>
</dbReference>
<dbReference type="GO" id="GO:0006355">
    <property type="term" value="P:regulation of DNA-templated transcription"/>
    <property type="evidence" value="ECO:0000318"/>
    <property type="project" value="GO_Central"/>
</dbReference>
<evidence type="ECO:0000256" key="7">
    <source>
        <dbReference type="SAM" id="MobiDB-lite"/>
    </source>
</evidence>
<dbReference type="eggNOG" id="KOG0048">
    <property type="taxonomic scope" value="Eukaryota"/>
</dbReference>
<feature type="domain" description="HTH myb-type" evidence="9">
    <location>
        <begin position="149"/>
        <end position="199"/>
    </location>
</feature>
<dbReference type="FunCoup" id="A0A1U7ZLI1">
    <property type="interactions" value="746"/>
</dbReference>
<keyword evidence="10" id="KW-1185">Reference proteome</keyword>
<dbReference type="PANTHER" id="PTHR45614:SF266">
    <property type="entry name" value="TRANSCRIPTION FACTOR MYB3R-4"/>
    <property type="match status" value="1"/>
</dbReference>
<evidence type="ECO:0000256" key="2">
    <source>
        <dbReference type="ARBA" id="ARBA00022737"/>
    </source>
</evidence>
<keyword evidence="6" id="KW-0539">Nucleus</keyword>
<reference evidence="11" key="1">
    <citation type="submission" date="2025-08" db="UniProtKB">
        <authorList>
            <consortium name="RefSeq"/>
        </authorList>
    </citation>
    <scope>IDENTIFICATION</scope>
</reference>
<feature type="domain" description="HTH myb-type" evidence="9">
    <location>
        <begin position="93"/>
        <end position="148"/>
    </location>
</feature>
<keyword evidence="4" id="KW-0238">DNA-binding</keyword>
<dbReference type="InParanoid" id="A0A1U7ZLI1"/>
<dbReference type="InterPro" id="IPR050560">
    <property type="entry name" value="MYB_TF"/>
</dbReference>
<feature type="compositionally biased region" description="Basic and acidic residues" evidence="7">
    <location>
        <begin position="281"/>
        <end position="290"/>
    </location>
</feature>
<feature type="region of interest" description="Disordered" evidence="7">
    <location>
        <begin position="281"/>
        <end position="301"/>
    </location>
</feature>
<dbReference type="SUPFAM" id="SSF46689">
    <property type="entry name" value="Homeodomain-like"/>
    <property type="match status" value="2"/>
</dbReference>
<dbReference type="InterPro" id="IPR001005">
    <property type="entry name" value="SANT/Myb"/>
</dbReference>
<dbReference type="PROSITE" id="PS51294">
    <property type="entry name" value="HTH_MYB"/>
    <property type="match status" value="3"/>
</dbReference>
<dbReference type="PANTHER" id="PTHR45614">
    <property type="entry name" value="MYB PROTEIN-RELATED"/>
    <property type="match status" value="1"/>
</dbReference>
<dbReference type="FunFam" id="1.10.10.60:FF:000324">
    <property type="entry name" value="Transcription factor MYB3R-2"/>
    <property type="match status" value="1"/>
</dbReference>